<dbReference type="EMBL" id="JACXVP010000004">
    <property type="protein sequence ID" value="KAG5609075.1"/>
    <property type="molecule type" value="Genomic_DNA"/>
</dbReference>
<dbReference type="PANTHER" id="PTHR15140">
    <property type="entry name" value="TUBULIN-SPECIFIC CHAPERONE E"/>
    <property type="match status" value="1"/>
</dbReference>
<evidence type="ECO:0000313" key="1">
    <source>
        <dbReference type="EMBL" id="KAG5609075.1"/>
    </source>
</evidence>
<dbReference type="OrthoDB" id="1699485at2759"/>
<organism evidence="1 2">
    <name type="scientific">Solanum commersonii</name>
    <name type="common">Commerson's wild potato</name>
    <name type="synonym">Commerson's nightshade</name>
    <dbReference type="NCBI Taxonomy" id="4109"/>
    <lineage>
        <taxon>Eukaryota</taxon>
        <taxon>Viridiplantae</taxon>
        <taxon>Streptophyta</taxon>
        <taxon>Embryophyta</taxon>
        <taxon>Tracheophyta</taxon>
        <taxon>Spermatophyta</taxon>
        <taxon>Magnoliopsida</taxon>
        <taxon>eudicotyledons</taxon>
        <taxon>Gunneridae</taxon>
        <taxon>Pentapetalae</taxon>
        <taxon>asterids</taxon>
        <taxon>lamiids</taxon>
        <taxon>Solanales</taxon>
        <taxon>Solanaceae</taxon>
        <taxon>Solanoideae</taxon>
        <taxon>Solaneae</taxon>
        <taxon>Solanum</taxon>
    </lineage>
</organism>
<accession>A0A9J5Z7S6</accession>
<dbReference type="PANTHER" id="PTHR15140:SF46">
    <property type="entry name" value="NRC1"/>
    <property type="match status" value="1"/>
</dbReference>
<evidence type="ECO:0000313" key="2">
    <source>
        <dbReference type="Proteomes" id="UP000824120"/>
    </source>
</evidence>
<protein>
    <submittedName>
        <fullName evidence="1">Uncharacterized protein</fullName>
    </submittedName>
</protein>
<name>A0A9J5Z7S6_SOLCO</name>
<comment type="caution">
    <text evidence="1">The sequence shown here is derived from an EMBL/GenBank/DDBJ whole genome shotgun (WGS) entry which is preliminary data.</text>
</comment>
<reference evidence="1 2" key="1">
    <citation type="submission" date="2020-09" db="EMBL/GenBank/DDBJ databases">
        <title>De no assembly of potato wild relative species, Solanum commersonii.</title>
        <authorList>
            <person name="Cho K."/>
        </authorList>
    </citation>
    <scope>NUCLEOTIDE SEQUENCE [LARGE SCALE GENOMIC DNA]</scope>
    <source>
        <strain evidence="1">LZ3.2</strain>
        <tissue evidence="1">Leaf</tissue>
    </source>
</reference>
<sequence length="63" mass="7162">MKNCADLQEIPADFGEIATLESIELHDCSVTTEDSARKIVQEQEEMGNNPLNLYIHKSYYAED</sequence>
<keyword evidence="2" id="KW-1185">Reference proteome</keyword>
<dbReference type="Proteomes" id="UP000824120">
    <property type="component" value="Chromosome 4"/>
</dbReference>
<proteinExistence type="predicted"/>
<dbReference type="AlphaFoldDB" id="A0A9J5Z7S6"/>
<gene>
    <name evidence="1" type="ORF">H5410_020356</name>
</gene>